<proteinExistence type="predicted"/>
<evidence type="ECO:0008006" key="3">
    <source>
        <dbReference type="Google" id="ProtNLM"/>
    </source>
</evidence>
<sequence>MKNKIVKTITFLVIIVLFSNCETKTHDFPPLDKRYWTVEDFENAVNEIMYNYKVEEEIPTFNNPETAQILNKILDTNNFKVILSDEELGLKYRSEVGERFFQSWRNISNRYSNLDRKDKYIYENEHIAVNNFGLELQLYYFKIGNDEIISSTEDPNSNNVKDVINSNVNTLISNYILHLDEINNENSYSQEGKKQLAERIDTYFSKVVNEYPNSNFDNLKRKSELFIKKTNSSEIKESLEKLIKLIESKNKKEEQESDIEVSEN</sequence>
<dbReference type="EMBL" id="AP024749">
    <property type="protein sequence ID" value="BCY28835.1"/>
    <property type="molecule type" value="Genomic_DNA"/>
</dbReference>
<accession>A0ABM7S801</accession>
<organism evidence="1 2">
    <name type="scientific">Flavobacterium okayamense</name>
    <dbReference type="NCBI Taxonomy" id="2830782"/>
    <lineage>
        <taxon>Bacteria</taxon>
        <taxon>Pseudomonadati</taxon>
        <taxon>Bacteroidota</taxon>
        <taxon>Flavobacteriia</taxon>
        <taxon>Flavobacteriales</taxon>
        <taxon>Flavobacteriaceae</taxon>
        <taxon>Flavobacterium</taxon>
    </lineage>
</organism>
<keyword evidence="2" id="KW-1185">Reference proteome</keyword>
<evidence type="ECO:0000313" key="1">
    <source>
        <dbReference type="EMBL" id="BCY28835.1"/>
    </source>
</evidence>
<evidence type="ECO:0000313" key="2">
    <source>
        <dbReference type="Proteomes" id="UP000825258"/>
    </source>
</evidence>
<gene>
    <name evidence="1" type="ORF">KK2020170_17030</name>
</gene>
<dbReference type="Proteomes" id="UP000825258">
    <property type="component" value="Chromosome"/>
</dbReference>
<reference evidence="1 2" key="1">
    <citation type="submission" date="2021-06" db="EMBL/GenBank/DDBJ databases">
        <title>Whole genome sequences of Flavobacterium sp. KK2020170 and assembly.</title>
        <authorList>
            <person name="Kitahara K."/>
            <person name="Miyoshi S."/>
            <person name="Uesaka K."/>
        </authorList>
    </citation>
    <scope>NUCLEOTIDE SEQUENCE [LARGE SCALE GENOMIC DNA]</scope>
    <source>
        <strain evidence="1 2">KK2020170</strain>
    </source>
</reference>
<name>A0ABM7S801_9FLAO</name>
<dbReference type="RefSeq" id="WP_221257942.1">
    <property type="nucleotide sequence ID" value="NZ_AP024749.1"/>
</dbReference>
<protein>
    <recommendedName>
        <fullName evidence="3">Lipoprotein</fullName>
    </recommendedName>
</protein>